<dbReference type="SUPFAM" id="SSF48452">
    <property type="entry name" value="TPR-like"/>
    <property type="match status" value="1"/>
</dbReference>
<dbReference type="PROSITE" id="PS50297">
    <property type="entry name" value="ANK_REP_REGION"/>
    <property type="match status" value="3"/>
</dbReference>
<feature type="region of interest" description="Disordered" evidence="2">
    <location>
        <begin position="1"/>
        <end position="20"/>
    </location>
</feature>
<gene>
    <name evidence="3" type="ORF">SLEP1_g955</name>
</gene>
<proteinExistence type="predicted"/>
<dbReference type="InterPro" id="IPR036770">
    <property type="entry name" value="Ankyrin_rpt-contain_sf"/>
</dbReference>
<dbReference type="Gene3D" id="1.25.40.10">
    <property type="entry name" value="Tetratricopeptide repeat domain"/>
    <property type="match status" value="1"/>
</dbReference>
<dbReference type="PANTHER" id="PTHR46224:SF67">
    <property type="entry name" value="HSP70-HSP90 ORGANIZING PROTEIN 3-LIKE"/>
    <property type="match status" value="1"/>
</dbReference>
<dbReference type="SMART" id="SM00028">
    <property type="entry name" value="TPR"/>
    <property type="match status" value="3"/>
</dbReference>
<reference evidence="3 4" key="1">
    <citation type="journal article" date="2021" name="Commun. Biol.">
        <title>The genome of Shorea leprosula (Dipterocarpaceae) highlights the ecological relevance of drought in aseasonal tropical rainforests.</title>
        <authorList>
            <person name="Ng K.K.S."/>
            <person name="Kobayashi M.J."/>
            <person name="Fawcett J.A."/>
            <person name="Hatakeyama M."/>
            <person name="Paape T."/>
            <person name="Ng C.H."/>
            <person name="Ang C.C."/>
            <person name="Tnah L.H."/>
            <person name="Lee C.T."/>
            <person name="Nishiyama T."/>
            <person name="Sese J."/>
            <person name="O'Brien M.J."/>
            <person name="Copetti D."/>
            <person name="Mohd Noor M.I."/>
            <person name="Ong R.C."/>
            <person name="Putra M."/>
            <person name="Sireger I.Z."/>
            <person name="Indrioko S."/>
            <person name="Kosugi Y."/>
            <person name="Izuno A."/>
            <person name="Isagi Y."/>
            <person name="Lee S.L."/>
            <person name="Shimizu K.K."/>
        </authorList>
    </citation>
    <scope>NUCLEOTIDE SEQUENCE [LARGE SCALE GENOMIC DNA]</scope>
    <source>
        <strain evidence="3">214</strain>
    </source>
</reference>
<dbReference type="InterPro" id="IPR051616">
    <property type="entry name" value="Cul2-RING_E3_ligase_SR"/>
</dbReference>
<dbReference type="Proteomes" id="UP001054252">
    <property type="component" value="Unassembled WGS sequence"/>
</dbReference>
<evidence type="ECO:0000256" key="2">
    <source>
        <dbReference type="SAM" id="MobiDB-lite"/>
    </source>
</evidence>
<feature type="repeat" description="ANK" evidence="1">
    <location>
        <begin position="94"/>
        <end position="126"/>
    </location>
</feature>
<feature type="repeat" description="ANK" evidence="1">
    <location>
        <begin position="225"/>
        <end position="257"/>
    </location>
</feature>
<dbReference type="InterPro" id="IPR019734">
    <property type="entry name" value="TPR_rpt"/>
</dbReference>
<dbReference type="AlphaFoldDB" id="A0AAV5HJ13"/>
<evidence type="ECO:0000313" key="3">
    <source>
        <dbReference type="EMBL" id="GKU86427.1"/>
    </source>
</evidence>
<protein>
    <submittedName>
        <fullName evidence="3">Uncharacterized protein</fullName>
    </submittedName>
</protein>
<dbReference type="PRINTS" id="PR01415">
    <property type="entry name" value="ANKYRIN"/>
</dbReference>
<evidence type="ECO:0000313" key="4">
    <source>
        <dbReference type="Proteomes" id="UP001054252"/>
    </source>
</evidence>
<dbReference type="Pfam" id="PF00023">
    <property type="entry name" value="Ank"/>
    <property type="match status" value="1"/>
</dbReference>
<evidence type="ECO:0000256" key="1">
    <source>
        <dbReference type="PROSITE-ProRule" id="PRU00023"/>
    </source>
</evidence>
<accession>A0AAV5HJ13</accession>
<keyword evidence="4" id="KW-1185">Reference proteome</keyword>
<dbReference type="EMBL" id="BPVZ01000001">
    <property type="protein sequence ID" value="GKU86427.1"/>
    <property type="molecule type" value="Genomic_DNA"/>
</dbReference>
<feature type="repeat" description="ANK" evidence="1">
    <location>
        <begin position="127"/>
        <end position="159"/>
    </location>
</feature>
<dbReference type="InterPro" id="IPR002110">
    <property type="entry name" value="Ankyrin_rpt"/>
</dbReference>
<keyword evidence="1" id="KW-0040">ANK repeat</keyword>
<dbReference type="InterPro" id="IPR011990">
    <property type="entry name" value="TPR-like_helical_dom_sf"/>
</dbReference>
<name>A0AAV5HJ13_9ROSI</name>
<dbReference type="Pfam" id="PF12796">
    <property type="entry name" value="Ank_2"/>
    <property type="match status" value="2"/>
</dbReference>
<comment type="caution">
    <text evidence="3">The sequence shown here is derived from an EMBL/GenBank/DDBJ whole genome shotgun (WGS) entry which is preliminary data.</text>
</comment>
<dbReference type="PANTHER" id="PTHR46224">
    <property type="entry name" value="ANKYRIN REPEAT FAMILY PROTEIN"/>
    <property type="match status" value="1"/>
</dbReference>
<dbReference type="Gene3D" id="1.25.40.20">
    <property type="entry name" value="Ankyrin repeat-containing domain"/>
    <property type="match status" value="2"/>
</dbReference>
<sequence>MFSILSFANPGERSPSGNGAKHNLLKAAFKGDLPQFKRLLNELHLKDRSPATIASIKDGNGLTALHTAASGGGNQICKYLVEDLKIDVNLTDKSGLTPLHYASKFDRFHIAKYLLKNGANPNAMNDVGRISLHFAAESGSKKLVKLLMSKGADLNAVADCGTPLLAAAFHGNKDCVEILLDSCVDPNFVSRDMLSPLTVSVGGESIECVKLLLKAGADPNLCPPNGMTPLGFAASKGLTEIVKCLLNSGADPNAISSLSGVKPIEEAAANYNREVVMILLPVTSPIPTVSDWSYAGIMRHVNSKEINEEIKQQMKDDVMFSKSKAEELLNRKDYYGAIACYTKLISADPADAEALANRSLCWAQLETGDAALEDALHCIKLRPDWEKGYFRAGMAWMLLRDFEKAADIFYDGWKLDLLDKELERAFW</sequence>
<dbReference type="SUPFAM" id="SSF48403">
    <property type="entry name" value="Ankyrin repeat"/>
    <property type="match status" value="1"/>
</dbReference>
<organism evidence="3 4">
    <name type="scientific">Rubroshorea leprosula</name>
    <dbReference type="NCBI Taxonomy" id="152421"/>
    <lineage>
        <taxon>Eukaryota</taxon>
        <taxon>Viridiplantae</taxon>
        <taxon>Streptophyta</taxon>
        <taxon>Embryophyta</taxon>
        <taxon>Tracheophyta</taxon>
        <taxon>Spermatophyta</taxon>
        <taxon>Magnoliopsida</taxon>
        <taxon>eudicotyledons</taxon>
        <taxon>Gunneridae</taxon>
        <taxon>Pentapetalae</taxon>
        <taxon>rosids</taxon>
        <taxon>malvids</taxon>
        <taxon>Malvales</taxon>
        <taxon>Dipterocarpaceae</taxon>
        <taxon>Rubroshorea</taxon>
    </lineage>
</organism>
<dbReference type="SMART" id="SM00248">
    <property type="entry name" value="ANK"/>
    <property type="match status" value="6"/>
</dbReference>
<dbReference type="PROSITE" id="PS50088">
    <property type="entry name" value="ANK_REPEAT"/>
    <property type="match status" value="3"/>
</dbReference>